<evidence type="ECO:0000256" key="1">
    <source>
        <dbReference type="SAM" id="Coils"/>
    </source>
</evidence>
<comment type="caution">
    <text evidence="2">The sequence shown here is derived from an EMBL/GenBank/DDBJ whole genome shotgun (WGS) entry which is preliminary data.</text>
</comment>
<accession>A0ABR2JZ78</accession>
<feature type="coiled-coil region" evidence="1">
    <location>
        <begin position="267"/>
        <end position="294"/>
    </location>
</feature>
<organism evidence="2 3">
    <name type="scientific">Tritrichomonas musculus</name>
    <dbReference type="NCBI Taxonomy" id="1915356"/>
    <lineage>
        <taxon>Eukaryota</taxon>
        <taxon>Metamonada</taxon>
        <taxon>Parabasalia</taxon>
        <taxon>Tritrichomonadida</taxon>
        <taxon>Tritrichomonadidae</taxon>
        <taxon>Tritrichomonas</taxon>
    </lineage>
</organism>
<reference evidence="2 3" key="1">
    <citation type="submission" date="2024-04" db="EMBL/GenBank/DDBJ databases">
        <title>Tritrichomonas musculus Genome.</title>
        <authorList>
            <person name="Alves-Ferreira E."/>
            <person name="Grigg M."/>
            <person name="Lorenzi H."/>
            <person name="Galac M."/>
        </authorList>
    </citation>
    <scope>NUCLEOTIDE SEQUENCE [LARGE SCALE GENOMIC DNA]</scope>
    <source>
        <strain evidence="2 3">EAF2021</strain>
    </source>
</reference>
<sequence>MNDSQEANEETLNISPYNHLISLQDRIASLENQVHQIEFDLPQNVSKSILYLKKEIQTLFEKSNSQSDSEVPYVYSEVLEKIGDFQRKIEWKLNDTVRNRFYDISIQFEENNKTQRDDENENNEAINLQKKVSESLANLKSNVIKSYEEDRKTLNDLEDQITKIKFQSKTVLNSPTTLISHIASEIESQQKQINELEKTLNRIPNLINNSRRLAERFSGFTHVKESDQSIKNQKSYENYENRDFQINNIPDLSIPFSTLEGEVQATITTLQLDLENILKRIDDIDQKTDENEKQVIQIADAQGKAAELLSDVEDKALSMLDKADDFSSKLSVNSDSAPLEEMEKETRIQLRDFKREIAAFKSAISKREAQIAQNVQSTT</sequence>
<feature type="coiled-coil region" evidence="1">
    <location>
        <begin position="147"/>
        <end position="199"/>
    </location>
</feature>
<gene>
    <name evidence="2" type="ORF">M9Y10_043144</name>
</gene>
<proteinExistence type="predicted"/>
<evidence type="ECO:0000313" key="3">
    <source>
        <dbReference type="Proteomes" id="UP001470230"/>
    </source>
</evidence>
<keyword evidence="3" id="KW-1185">Reference proteome</keyword>
<keyword evidence="1" id="KW-0175">Coiled coil</keyword>
<dbReference type="Proteomes" id="UP001470230">
    <property type="component" value="Unassembled WGS sequence"/>
</dbReference>
<name>A0ABR2JZ78_9EUKA</name>
<dbReference type="EMBL" id="JAPFFF010000008">
    <property type="protein sequence ID" value="KAK8884041.1"/>
    <property type="molecule type" value="Genomic_DNA"/>
</dbReference>
<evidence type="ECO:0000313" key="2">
    <source>
        <dbReference type="EMBL" id="KAK8884041.1"/>
    </source>
</evidence>
<protein>
    <submittedName>
        <fullName evidence="2">Uncharacterized protein</fullName>
    </submittedName>
</protein>